<dbReference type="Proteomes" id="UP000538931">
    <property type="component" value="Unassembled WGS sequence"/>
</dbReference>
<evidence type="ECO:0000313" key="5">
    <source>
        <dbReference type="EMBL" id="MBA4503401.1"/>
    </source>
</evidence>
<feature type="domain" description="Nudix hydrolase" evidence="4">
    <location>
        <begin position="36"/>
        <end position="159"/>
    </location>
</feature>
<keyword evidence="6" id="KW-1185">Reference proteome</keyword>
<dbReference type="AlphaFoldDB" id="A0A7W1X065"/>
<dbReference type="Pfam" id="PF14803">
    <property type="entry name" value="Zn_ribbon_Nudix"/>
    <property type="match status" value="1"/>
</dbReference>
<proteinExistence type="predicted"/>
<dbReference type="InterPro" id="IPR015797">
    <property type="entry name" value="NUDIX_hydrolase-like_dom_sf"/>
</dbReference>
<reference evidence="5 6" key="1">
    <citation type="submission" date="2020-07" db="EMBL/GenBank/DDBJ databases">
        <title>Bacterium isolated from marien macroalgae.</title>
        <authorList>
            <person name="Zhu K."/>
            <person name="Lu D."/>
            <person name="Du Z."/>
        </authorList>
    </citation>
    <scope>NUCLEOTIDE SEQUENCE [LARGE SCALE GENOMIC DNA]</scope>
    <source>
        <strain evidence="5 6">3-1745</strain>
    </source>
</reference>
<dbReference type="RefSeq" id="WP_181741155.1">
    <property type="nucleotide sequence ID" value="NZ_JACEMT010000053.1"/>
</dbReference>
<evidence type="ECO:0000259" key="4">
    <source>
        <dbReference type="PROSITE" id="PS51462"/>
    </source>
</evidence>
<dbReference type="GO" id="GO:0016787">
    <property type="term" value="F:hydrolase activity"/>
    <property type="evidence" value="ECO:0007669"/>
    <property type="project" value="UniProtKB-KW"/>
</dbReference>
<dbReference type="InterPro" id="IPR000086">
    <property type="entry name" value="NUDIX_hydrolase_dom"/>
</dbReference>
<sequence>MNYCSHCGSPVHLSIPAGDNRERHVCNQCGMIHYQNPRIIAGCLPVHGDRILLCKRAIEPRYGYWTLPAGYMENGESTEEAALRETLEEACARVELRHLYTLTSIIHVNQVQLIYLADLPEARFGSSEETLESRLFREDEIPWDQLAFTTIRNALRFYFSDRATAEPAFPLRHIALSPEQDELVLIR</sequence>
<dbReference type="PANTHER" id="PTHR43222:SF2">
    <property type="entry name" value="NUDIX HYDROLASE 23, CHLOROPLASTIC"/>
    <property type="match status" value="1"/>
</dbReference>
<gene>
    <name evidence="5" type="ORF">H1S06_13665</name>
</gene>
<evidence type="ECO:0000256" key="1">
    <source>
        <dbReference type="ARBA" id="ARBA00001946"/>
    </source>
</evidence>
<keyword evidence="2 5" id="KW-0378">Hydrolase</keyword>
<dbReference type="PROSITE" id="PS51462">
    <property type="entry name" value="NUDIX"/>
    <property type="match status" value="1"/>
</dbReference>
<dbReference type="InterPro" id="IPR029401">
    <property type="entry name" value="Nudix_N"/>
</dbReference>
<organism evidence="5 6">
    <name type="scientific">Marinobacterium marinum</name>
    <dbReference type="NCBI Taxonomy" id="2756129"/>
    <lineage>
        <taxon>Bacteria</taxon>
        <taxon>Pseudomonadati</taxon>
        <taxon>Pseudomonadota</taxon>
        <taxon>Gammaproteobacteria</taxon>
        <taxon>Oceanospirillales</taxon>
        <taxon>Oceanospirillaceae</taxon>
        <taxon>Marinobacterium</taxon>
    </lineage>
</organism>
<dbReference type="PRINTS" id="PR00502">
    <property type="entry name" value="NUDIXFAMILY"/>
</dbReference>
<dbReference type="Pfam" id="PF00293">
    <property type="entry name" value="NUDIX"/>
    <property type="match status" value="1"/>
</dbReference>
<dbReference type="PANTHER" id="PTHR43222">
    <property type="entry name" value="NUDIX HYDROLASE 23"/>
    <property type="match status" value="1"/>
</dbReference>
<dbReference type="CDD" id="cd04511">
    <property type="entry name" value="NUDIX_Hydrolase"/>
    <property type="match status" value="1"/>
</dbReference>
<dbReference type="InterPro" id="IPR020476">
    <property type="entry name" value="Nudix_hydrolase"/>
</dbReference>
<keyword evidence="3" id="KW-0460">Magnesium</keyword>
<name>A0A7W1X065_9GAMM</name>
<dbReference type="Gene3D" id="3.90.79.10">
    <property type="entry name" value="Nucleoside Triphosphate Pyrophosphohydrolase"/>
    <property type="match status" value="1"/>
</dbReference>
<dbReference type="EMBL" id="JACEMT010000053">
    <property type="protein sequence ID" value="MBA4503401.1"/>
    <property type="molecule type" value="Genomic_DNA"/>
</dbReference>
<evidence type="ECO:0000313" key="6">
    <source>
        <dbReference type="Proteomes" id="UP000538931"/>
    </source>
</evidence>
<comment type="cofactor">
    <cofactor evidence="1">
        <name>Mg(2+)</name>
        <dbReference type="ChEBI" id="CHEBI:18420"/>
    </cofactor>
</comment>
<dbReference type="SUPFAM" id="SSF55811">
    <property type="entry name" value="Nudix"/>
    <property type="match status" value="1"/>
</dbReference>
<evidence type="ECO:0000256" key="2">
    <source>
        <dbReference type="ARBA" id="ARBA00022801"/>
    </source>
</evidence>
<comment type="caution">
    <text evidence="5">The sequence shown here is derived from an EMBL/GenBank/DDBJ whole genome shotgun (WGS) entry which is preliminary data.</text>
</comment>
<dbReference type="Gene3D" id="2.20.70.10">
    <property type="match status" value="1"/>
</dbReference>
<evidence type="ECO:0000256" key="3">
    <source>
        <dbReference type="ARBA" id="ARBA00022842"/>
    </source>
</evidence>
<accession>A0A7W1X065</accession>
<protein>
    <submittedName>
        <fullName evidence="5">NUDIX hydrolase</fullName>
    </submittedName>
</protein>